<feature type="transmembrane region" description="Helical" evidence="1">
    <location>
        <begin position="132"/>
        <end position="152"/>
    </location>
</feature>
<dbReference type="PANTHER" id="PTHR34821:SF2">
    <property type="entry name" value="INNER MEMBRANE PROTEIN YDCZ"/>
    <property type="match status" value="1"/>
</dbReference>
<gene>
    <name evidence="2" type="primary">oroP_1</name>
    <name evidence="2" type="ORF">WR164_00480</name>
</gene>
<keyword evidence="1" id="KW-0812">Transmembrane</keyword>
<dbReference type="EMBL" id="BRPL01000002">
    <property type="protein sequence ID" value="GLB46069.1"/>
    <property type="molecule type" value="Genomic_DNA"/>
</dbReference>
<keyword evidence="1" id="KW-0472">Membrane</keyword>
<feature type="transmembrane region" description="Helical" evidence="1">
    <location>
        <begin position="195"/>
        <end position="213"/>
    </location>
</feature>
<dbReference type="InterPro" id="IPR006750">
    <property type="entry name" value="YdcZ"/>
</dbReference>
<evidence type="ECO:0000256" key="1">
    <source>
        <dbReference type="SAM" id="Phobius"/>
    </source>
</evidence>
<dbReference type="AlphaFoldDB" id="A0A9W6AY39"/>
<comment type="caution">
    <text evidence="2">The sequence shown here is derived from an EMBL/GenBank/DDBJ whole genome shotgun (WGS) entry which is preliminary data.</text>
</comment>
<dbReference type="PANTHER" id="PTHR34821">
    <property type="entry name" value="INNER MEMBRANE PROTEIN YDCZ"/>
    <property type="match status" value="1"/>
</dbReference>
<dbReference type="Proteomes" id="UP001144204">
    <property type="component" value="Unassembled WGS sequence"/>
</dbReference>
<dbReference type="Pfam" id="PF04657">
    <property type="entry name" value="DMT_YdcZ"/>
    <property type="match status" value="2"/>
</dbReference>
<protein>
    <submittedName>
        <fullName evidence="2">Membrane protein</fullName>
    </submittedName>
</protein>
<keyword evidence="3" id="KW-1185">Reference proteome</keyword>
<proteinExistence type="predicted"/>
<reference evidence="2" key="1">
    <citation type="submission" date="2022-07" db="EMBL/GenBank/DDBJ databases">
        <authorList>
            <person name="Kouya T."/>
            <person name="Ishiyama Y."/>
        </authorList>
    </citation>
    <scope>NUCLEOTIDE SEQUENCE</scope>
    <source>
        <strain evidence="2">WR16-4</strain>
    </source>
</reference>
<evidence type="ECO:0000313" key="3">
    <source>
        <dbReference type="Proteomes" id="UP001144204"/>
    </source>
</evidence>
<feature type="transmembrane region" description="Helical" evidence="1">
    <location>
        <begin position="100"/>
        <end position="120"/>
    </location>
</feature>
<reference evidence="2" key="2">
    <citation type="journal article" date="2023" name="PLoS ONE">
        <title>Philodulcilactobacillus myokoensis gen. nov., sp. nov., a fructophilic, acidophilic, and agar-phobic lactic acid bacterium isolated from fermented vegetable extracts.</title>
        <authorList>
            <person name="Kouya T."/>
            <person name="Ishiyama Y."/>
            <person name="Ohashi S."/>
            <person name="Kumakubo R."/>
            <person name="Yamazaki T."/>
            <person name="Otaki T."/>
        </authorList>
    </citation>
    <scope>NUCLEOTIDE SEQUENCE</scope>
    <source>
        <strain evidence="2">WR16-4</strain>
    </source>
</reference>
<feature type="transmembrane region" description="Helical" evidence="1">
    <location>
        <begin position="288"/>
        <end position="307"/>
    </location>
</feature>
<name>A0A9W6AY39_9LACO</name>
<dbReference type="GO" id="GO:0005886">
    <property type="term" value="C:plasma membrane"/>
    <property type="evidence" value="ECO:0007669"/>
    <property type="project" value="TreeGrafter"/>
</dbReference>
<keyword evidence="1" id="KW-1133">Transmembrane helix</keyword>
<feature type="transmembrane region" description="Helical" evidence="1">
    <location>
        <begin position="164"/>
        <end position="183"/>
    </location>
</feature>
<dbReference type="RefSeq" id="WP_286135530.1">
    <property type="nucleotide sequence ID" value="NZ_BRPL01000002.1"/>
</dbReference>
<evidence type="ECO:0000313" key="2">
    <source>
        <dbReference type="EMBL" id="GLB46069.1"/>
    </source>
</evidence>
<accession>A0A9W6AY39</accession>
<sequence>MLIANVIIGLLIGVELPLQTSINSSLGKRAGSPFLATTTNFAVGTIFLAIVTLLIGQSLWISKAALVANPWWIWLGGILGDIAITANVLLFPRLGAIQTVIMPILGQIIMSMMIDNFGLFHSPEFPFTWIRLVGVLVLFAGVLIVVVQPGLLSQDKETKSHGALLWQIIGVIAGMCQASQTAINGQLGVALNSPIKASYVSFITGTIALIVFVGILEHDFNHLKRAIGKGNPWWLWIGGIMGSLFVLGNLFIAPRIGTGAAVVLALLGNIIGSLIVDKFGVFDSPKKFVGGRQYAGIAIMILGVVLVKLF</sequence>
<feature type="transmembrane region" description="Helical" evidence="1">
    <location>
        <begin position="233"/>
        <end position="252"/>
    </location>
</feature>
<feature type="transmembrane region" description="Helical" evidence="1">
    <location>
        <begin position="258"/>
        <end position="276"/>
    </location>
</feature>
<feature type="transmembrane region" description="Helical" evidence="1">
    <location>
        <begin position="71"/>
        <end position="91"/>
    </location>
</feature>
<organism evidence="2 3">
    <name type="scientific">Philodulcilactobacillus myokoensis</name>
    <dbReference type="NCBI Taxonomy" id="2929573"/>
    <lineage>
        <taxon>Bacteria</taxon>
        <taxon>Bacillati</taxon>
        <taxon>Bacillota</taxon>
        <taxon>Bacilli</taxon>
        <taxon>Lactobacillales</taxon>
        <taxon>Lactobacillaceae</taxon>
        <taxon>Philodulcilactobacillus</taxon>
    </lineage>
</organism>
<feature type="transmembrane region" description="Helical" evidence="1">
    <location>
        <begin position="34"/>
        <end position="59"/>
    </location>
</feature>